<gene>
    <name evidence="1" type="ORF">K469DRAFT_704763</name>
</gene>
<dbReference type="AlphaFoldDB" id="A0A6A6EDB6"/>
<accession>A0A6A6EDB6</accession>
<sequence length="219" mass="25193">MMPEDEATLLEKVWNDHYKQEDWDKEHYIPPKKINSTNPHHALVRREHATFIPPRPNKSAQCGFRTVVKLEDYYALLCMADHLPITVKPVIESGLVEPEELDEMLAYRVYRNIAKVERERKKEVAKQAARTAEQEREKQACTVAGERLNNHPITVLERRSRLWHVHPSTTWNCGGTGRDTTYFVSGHGDVKSVQDVEGIIESEESSVKSLEEMMGCKPT</sequence>
<evidence type="ECO:0000313" key="2">
    <source>
        <dbReference type="Proteomes" id="UP000800200"/>
    </source>
</evidence>
<evidence type="ECO:0000313" key="1">
    <source>
        <dbReference type="EMBL" id="KAF2187806.1"/>
    </source>
</evidence>
<dbReference type="Proteomes" id="UP000800200">
    <property type="component" value="Unassembled WGS sequence"/>
</dbReference>
<keyword evidence="2" id="KW-1185">Reference proteome</keyword>
<protein>
    <submittedName>
        <fullName evidence="1">Uncharacterized protein</fullName>
    </submittedName>
</protein>
<proteinExistence type="predicted"/>
<dbReference type="EMBL" id="ML994626">
    <property type="protein sequence ID" value="KAF2187806.1"/>
    <property type="molecule type" value="Genomic_DNA"/>
</dbReference>
<organism evidence="1 2">
    <name type="scientific">Zopfia rhizophila CBS 207.26</name>
    <dbReference type="NCBI Taxonomy" id="1314779"/>
    <lineage>
        <taxon>Eukaryota</taxon>
        <taxon>Fungi</taxon>
        <taxon>Dikarya</taxon>
        <taxon>Ascomycota</taxon>
        <taxon>Pezizomycotina</taxon>
        <taxon>Dothideomycetes</taxon>
        <taxon>Dothideomycetes incertae sedis</taxon>
        <taxon>Zopfiaceae</taxon>
        <taxon>Zopfia</taxon>
    </lineage>
</organism>
<reference evidence="1" key="1">
    <citation type="journal article" date="2020" name="Stud. Mycol.">
        <title>101 Dothideomycetes genomes: a test case for predicting lifestyles and emergence of pathogens.</title>
        <authorList>
            <person name="Haridas S."/>
            <person name="Albert R."/>
            <person name="Binder M."/>
            <person name="Bloem J."/>
            <person name="Labutti K."/>
            <person name="Salamov A."/>
            <person name="Andreopoulos B."/>
            <person name="Baker S."/>
            <person name="Barry K."/>
            <person name="Bills G."/>
            <person name="Bluhm B."/>
            <person name="Cannon C."/>
            <person name="Castanera R."/>
            <person name="Culley D."/>
            <person name="Daum C."/>
            <person name="Ezra D."/>
            <person name="Gonzalez J."/>
            <person name="Henrissat B."/>
            <person name="Kuo A."/>
            <person name="Liang C."/>
            <person name="Lipzen A."/>
            <person name="Lutzoni F."/>
            <person name="Magnuson J."/>
            <person name="Mondo S."/>
            <person name="Nolan M."/>
            <person name="Ohm R."/>
            <person name="Pangilinan J."/>
            <person name="Park H.-J."/>
            <person name="Ramirez L."/>
            <person name="Alfaro M."/>
            <person name="Sun H."/>
            <person name="Tritt A."/>
            <person name="Yoshinaga Y."/>
            <person name="Zwiers L.-H."/>
            <person name="Turgeon B."/>
            <person name="Goodwin S."/>
            <person name="Spatafora J."/>
            <person name="Crous P."/>
            <person name="Grigoriev I."/>
        </authorList>
    </citation>
    <scope>NUCLEOTIDE SEQUENCE</scope>
    <source>
        <strain evidence="1">CBS 207.26</strain>
    </source>
</reference>
<name>A0A6A6EDB6_9PEZI</name>